<reference evidence="1 2" key="1">
    <citation type="submission" date="2018-11" db="EMBL/GenBank/DDBJ databases">
        <title>Whole genome sequencing of Pantoea sp. RIT388.</title>
        <authorList>
            <person name="Gan H.M."/>
            <person name="Hudson A.O."/>
        </authorList>
    </citation>
    <scope>NUCLEOTIDE SEQUENCE [LARGE SCALE GENOMIC DNA]</scope>
    <source>
        <strain evidence="1 2">RIT388</strain>
    </source>
</reference>
<evidence type="ECO:0000313" key="1">
    <source>
        <dbReference type="EMBL" id="RPD93477.1"/>
    </source>
</evidence>
<evidence type="ECO:0000313" key="2">
    <source>
        <dbReference type="Proteomes" id="UP000281332"/>
    </source>
</evidence>
<accession>A0A3N4NGM0</accession>
<organism evidence="1 2">
    <name type="scientific">Candidatus Pantoea deserta</name>
    <dbReference type="NCBI Taxonomy" id="1869313"/>
    <lineage>
        <taxon>Bacteria</taxon>
        <taxon>Pseudomonadati</taxon>
        <taxon>Pseudomonadota</taxon>
        <taxon>Gammaproteobacteria</taxon>
        <taxon>Enterobacterales</taxon>
        <taxon>Erwiniaceae</taxon>
        <taxon>Pantoea</taxon>
    </lineage>
</organism>
<name>A0A3N4NGM0_9GAMM</name>
<dbReference type="Proteomes" id="UP000281332">
    <property type="component" value="Unassembled WGS sequence"/>
</dbReference>
<gene>
    <name evidence="1" type="ORF">BBB56_22070</name>
</gene>
<proteinExistence type="predicted"/>
<protein>
    <submittedName>
        <fullName evidence="1">RepA leader peptide Tap</fullName>
    </submittedName>
</protein>
<dbReference type="EMBL" id="RMVG01000028">
    <property type="protein sequence ID" value="RPD93477.1"/>
    <property type="molecule type" value="Genomic_DNA"/>
</dbReference>
<sequence length="23" mass="2433">MPGKRQFVLCVLLLCNLSAGRGG</sequence>
<keyword evidence="2" id="KW-1185">Reference proteome</keyword>
<comment type="caution">
    <text evidence="1">The sequence shown here is derived from an EMBL/GenBank/DDBJ whole genome shotgun (WGS) entry which is preliminary data.</text>
</comment>
<dbReference type="AlphaFoldDB" id="A0A3N4NGM0"/>